<name>A0ABU2FN47_9EURY</name>
<dbReference type="RefSeq" id="WP_310900001.1">
    <property type="nucleotide sequence ID" value="NZ_JAMQOS010000002.1"/>
</dbReference>
<feature type="domain" description="Electron transfer flavoprotein alpha/beta-subunit N-terminal" evidence="2">
    <location>
        <begin position="3"/>
        <end position="181"/>
    </location>
</feature>
<protein>
    <submittedName>
        <fullName evidence="3">Electron transfer flavoprotein subunit alpha/FixB family protein</fullName>
    </submittedName>
</protein>
<keyword evidence="4" id="KW-1185">Reference proteome</keyword>
<comment type="caution">
    <text evidence="3">The sequence shown here is derived from an EMBL/GenBank/DDBJ whole genome shotgun (WGS) entry which is preliminary data.</text>
</comment>
<dbReference type="Proteomes" id="UP001268864">
    <property type="component" value="Unassembled WGS sequence"/>
</dbReference>
<dbReference type="SUPFAM" id="SSF52467">
    <property type="entry name" value="DHS-like NAD/FAD-binding domain"/>
    <property type="match status" value="1"/>
</dbReference>
<dbReference type="PANTHER" id="PTHR43153">
    <property type="entry name" value="ELECTRON TRANSFER FLAVOPROTEIN ALPHA"/>
    <property type="match status" value="1"/>
</dbReference>
<dbReference type="Gene3D" id="3.40.50.620">
    <property type="entry name" value="HUPs"/>
    <property type="match status" value="1"/>
</dbReference>
<comment type="similarity">
    <text evidence="1">Belongs to the ETF alpha-subunit/FixB family.</text>
</comment>
<dbReference type="SUPFAM" id="SSF52402">
    <property type="entry name" value="Adenine nucleotide alpha hydrolases-like"/>
    <property type="match status" value="1"/>
</dbReference>
<dbReference type="Pfam" id="PF01012">
    <property type="entry name" value="ETF"/>
    <property type="match status" value="1"/>
</dbReference>
<dbReference type="InterPro" id="IPR014729">
    <property type="entry name" value="Rossmann-like_a/b/a_fold"/>
</dbReference>
<dbReference type="InterPro" id="IPR014730">
    <property type="entry name" value="ETF_a/b_N"/>
</dbReference>
<sequence length="316" mass="32325">MTVLTVAEHCGGRLCDVSREAQTAGRELAEATGDPVHTAVVGDDAEQVAEGLARDGVDTIHTVPGGDGFNHDVYVQTLSQLAASVDARAVLVPHTATGLDYAPALAVRLDWPVVTDAVALHAADGLAVTRELDGASTTLAVDGGRAVVTLRPGEWPPEDGTGETDVVPFAADVDDEAVRSTMTGHEALTDPDLAEADVVVAVGRGIGAEAHLDAIFDLADAVGGTVAAASPPVKRGWVSAERLVGHSGVTVAPDVYLAIGISGAAQHLAGMRESDTVVAVNSDPTAPIFDVADYGVVADLFDIVPELIAEFHPDDG</sequence>
<dbReference type="EMBL" id="JAMQOS010000002">
    <property type="protein sequence ID" value="MDS0282168.1"/>
    <property type="molecule type" value="Genomic_DNA"/>
</dbReference>
<evidence type="ECO:0000313" key="4">
    <source>
        <dbReference type="Proteomes" id="UP001268864"/>
    </source>
</evidence>
<dbReference type="Gene3D" id="3.40.50.1220">
    <property type="entry name" value="TPP-binding domain"/>
    <property type="match status" value="1"/>
</dbReference>
<accession>A0ABU2FN47</accession>
<dbReference type="InterPro" id="IPR029035">
    <property type="entry name" value="DHS-like_NAD/FAD-binding_dom"/>
</dbReference>
<evidence type="ECO:0000256" key="1">
    <source>
        <dbReference type="ARBA" id="ARBA00005817"/>
    </source>
</evidence>
<evidence type="ECO:0000259" key="2">
    <source>
        <dbReference type="SMART" id="SM00893"/>
    </source>
</evidence>
<evidence type="ECO:0000313" key="3">
    <source>
        <dbReference type="EMBL" id="MDS0282168.1"/>
    </source>
</evidence>
<reference evidence="3 4" key="1">
    <citation type="submission" date="2022-06" db="EMBL/GenBank/DDBJ databases">
        <title>Halomicroarcula sp. a new haloarchaeum isolate from saline soil.</title>
        <authorList>
            <person name="Strakova D."/>
            <person name="Galisteo C."/>
            <person name="Sanchez-Porro C."/>
            <person name="Ventosa A."/>
        </authorList>
    </citation>
    <scope>NUCLEOTIDE SEQUENCE [LARGE SCALE GENOMIC DNA]</scope>
    <source>
        <strain evidence="3 4">S3CR25-11</strain>
    </source>
</reference>
<dbReference type="SMART" id="SM00893">
    <property type="entry name" value="ETF"/>
    <property type="match status" value="1"/>
</dbReference>
<organism evidence="3 4">
    <name type="scientific">Haloarcula onubensis</name>
    <dbReference type="NCBI Taxonomy" id="2950539"/>
    <lineage>
        <taxon>Archaea</taxon>
        <taxon>Methanobacteriati</taxon>
        <taxon>Methanobacteriota</taxon>
        <taxon>Stenosarchaea group</taxon>
        <taxon>Halobacteria</taxon>
        <taxon>Halobacteriales</taxon>
        <taxon>Haloarculaceae</taxon>
        <taxon>Haloarcula</taxon>
    </lineage>
</organism>
<dbReference type="PIRSF" id="PIRSF000089">
    <property type="entry name" value="Electra_flavoP_a"/>
    <property type="match status" value="1"/>
</dbReference>
<proteinExistence type="inferred from homology"/>
<gene>
    <name evidence="3" type="ORF">NDI86_08530</name>
</gene>
<dbReference type="Pfam" id="PF00766">
    <property type="entry name" value="ETF_alpha"/>
    <property type="match status" value="1"/>
</dbReference>
<dbReference type="InterPro" id="IPR001308">
    <property type="entry name" value="ETF_a/FixB"/>
</dbReference>
<dbReference type="PANTHER" id="PTHR43153:SF1">
    <property type="entry name" value="ELECTRON TRANSFER FLAVOPROTEIN SUBUNIT ALPHA, MITOCHONDRIAL"/>
    <property type="match status" value="1"/>
</dbReference>
<dbReference type="InterPro" id="IPR014731">
    <property type="entry name" value="ETF_asu_C"/>
</dbReference>